<gene>
    <name evidence="2" type="ORF">HSR6_0344</name>
</gene>
<dbReference type="RefSeq" id="WP_083426074.1">
    <property type="nucleotide sequence ID" value="NZ_CP016804.1"/>
</dbReference>
<accession>A0A1J1A9L8</accession>
<dbReference type="KEGG" id="hhsr:HSR6_0344"/>
<protein>
    <recommendedName>
        <fullName evidence="4">CbaC protein</fullName>
    </recommendedName>
</protein>
<reference evidence="3" key="1">
    <citation type="submission" date="2016-08" db="EMBL/GenBank/DDBJ databases">
        <title>Discovery of first anaerobic lithoheterotrophic haloarchae widely represented in hypersaline habitats.</title>
        <authorList>
            <person name="Sorokin D.Y."/>
            <person name="Kublanov I.V."/>
            <person name="Roman P."/>
            <person name="Sinninghe Damste J.S."/>
            <person name="Golyshin P.N."/>
            <person name="Rojo D."/>
            <person name="Ciordia S."/>
            <person name="Mena Md.C."/>
            <person name="Ferrer M."/>
            <person name="Smedile F."/>
            <person name="Messina E."/>
            <person name="La Cono V."/>
            <person name="Yakimov M.M."/>
        </authorList>
    </citation>
    <scope>NUCLEOTIDE SEQUENCE [LARGE SCALE GENOMIC DNA]</scope>
    <source>
        <strain evidence="3">HSR6</strain>
    </source>
</reference>
<organism evidence="2 3">
    <name type="scientific">Halodesulfurarchaeum formicicum</name>
    <dbReference type="NCBI Taxonomy" id="1873524"/>
    <lineage>
        <taxon>Archaea</taxon>
        <taxon>Methanobacteriati</taxon>
        <taxon>Methanobacteriota</taxon>
        <taxon>Stenosarchaea group</taxon>
        <taxon>Halobacteria</taxon>
        <taxon>Halobacteriales</taxon>
        <taxon>Halobacteriaceae</taxon>
        <taxon>Halodesulfurarchaeum</taxon>
    </lineage>
</organism>
<evidence type="ECO:0008006" key="4">
    <source>
        <dbReference type="Google" id="ProtNLM"/>
    </source>
</evidence>
<dbReference type="GeneID" id="30416870"/>
<feature type="transmembrane region" description="Helical" evidence="1">
    <location>
        <begin position="12"/>
        <end position="29"/>
    </location>
</feature>
<keyword evidence="1" id="KW-1133">Transmembrane helix</keyword>
<dbReference type="AlphaFoldDB" id="A0A1J1A9L8"/>
<evidence type="ECO:0000313" key="2">
    <source>
        <dbReference type="EMBL" id="APE94810.1"/>
    </source>
</evidence>
<proteinExistence type="predicted"/>
<dbReference type="Proteomes" id="UP000186165">
    <property type="component" value="Chromosome"/>
</dbReference>
<name>A0A1J1A9L8_9EURY</name>
<keyword evidence="3" id="KW-1185">Reference proteome</keyword>
<evidence type="ECO:0000313" key="3">
    <source>
        <dbReference type="Proteomes" id="UP000186165"/>
    </source>
</evidence>
<sequence length="64" mass="7128">MIRSTLGRPGIALLVIVFLVLFVEDILIWHNSGALPAIEFLLLDVAVLAVLALAIREVRRRRPP</sequence>
<feature type="transmembrane region" description="Helical" evidence="1">
    <location>
        <begin position="35"/>
        <end position="55"/>
    </location>
</feature>
<dbReference type="EMBL" id="CP016804">
    <property type="protein sequence ID" value="APE94810.1"/>
    <property type="molecule type" value="Genomic_DNA"/>
</dbReference>
<keyword evidence="1" id="KW-0812">Transmembrane</keyword>
<keyword evidence="1" id="KW-0472">Membrane</keyword>
<evidence type="ECO:0000256" key="1">
    <source>
        <dbReference type="SAM" id="Phobius"/>
    </source>
</evidence>